<dbReference type="InterPro" id="IPR006597">
    <property type="entry name" value="Sel1-like"/>
</dbReference>
<feature type="chain" id="PRO_5045854358" evidence="2">
    <location>
        <begin position="28"/>
        <end position="254"/>
    </location>
</feature>
<evidence type="ECO:0000256" key="2">
    <source>
        <dbReference type="SAM" id="SignalP"/>
    </source>
</evidence>
<name>A0ABX2G871_9BURK</name>
<dbReference type="RefSeq" id="WP_217427628.1">
    <property type="nucleotide sequence ID" value="NZ_JABSNM010000025.1"/>
</dbReference>
<evidence type="ECO:0000313" key="4">
    <source>
        <dbReference type="Proteomes" id="UP001516061"/>
    </source>
</evidence>
<protein>
    <submittedName>
        <fullName evidence="3">TPR repeat protein</fullName>
    </submittedName>
</protein>
<organism evidence="3 4">
    <name type="scientific">Sphaerotilus uruguayifluvii</name>
    <dbReference type="NCBI Taxonomy" id="2735897"/>
    <lineage>
        <taxon>Bacteria</taxon>
        <taxon>Pseudomonadati</taxon>
        <taxon>Pseudomonadota</taxon>
        <taxon>Betaproteobacteria</taxon>
        <taxon>Burkholderiales</taxon>
        <taxon>Sphaerotilaceae</taxon>
        <taxon>Sphaerotilus</taxon>
    </lineage>
</organism>
<accession>A0ABX2G871</accession>
<dbReference type="InterPro" id="IPR050767">
    <property type="entry name" value="Sel1_AlgK"/>
</dbReference>
<dbReference type="PANTHER" id="PTHR11102">
    <property type="entry name" value="SEL-1-LIKE PROTEIN"/>
    <property type="match status" value="1"/>
</dbReference>
<keyword evidence="4" id="KW-1185">Reference proteome</keyword>
<comment type="caution">
    <text evidence="3">The sequence shown here is derived from an EMBL/GenBank/DDBJ whole genome shotgun (WGS) entry which is preliminary data.</text>
</comment>
<evidence type="ECO:0000256" key="1">
    <source>
        <dbReference type="SAM" id="Phobius"/>
    </source>
</evidence>
<dbReference type="Proteomes" id="UP001516061">
    <property type="component" value="Unassembled WGS sequence"/>
</dbReference>
<keyword evidence="1" id="KW-1133">Transmembrane helix</keyword>
<feature type="transmembrane region" description="Helical" evidence="1">
    <location>
        <begin position="223"/>
        <end position="242"/>
    </location>
</feature>
<proteinExistence type="predicted"/>
<sequence>MTTIIPDAARHGAWLLALTLAGAPALALEPPATQNEGSGHCGQALSDPDSDLSVAHAARQPAGLVTCSMGYLAAKCGDYATANLIFDKCIAKGYAGAMIWKAQMFENGNGVPRDLARAAELLRQASQSEDEGYAALGKLHYASALHEGRGVERDEAEARRWFEAAAAQGSEDAREFLRTGHHSASRDAFGRGVGSAPGQDDAAQRLLRRVEAALPAALATPQALLFGLGLAMLTVLGAARQLRPRRADARRTPA</sequence>
<dbReference type="SMART" id="SM00671">
    <property type="entry name" value="SEL1"/>
    <property type="match status" value="2"/>
</dbReference>
<reference evidence="3 4" key="1">
    <citation type="submission" date="2020-05" db="EMBL/GenBank/DDBJ databases">
        <title>Genomic Encyclopedia of Type Strains, Phase IV (KMG-V): Genome sequencing to study the core and pangenomes of soil and plant-associated prokaryotes.</title>
        <authorList>
            <person name="Whitman W."/>
        </authorList>
    </citation>
    <scope>NUCLEOTIDE SEQUENCE [LARGE SCALE GENOMIC DNA]</scope>
    <source>
        <strain evidence="3 4">C29</strain>
    </source>
</reference>
<gene>
    <name evidence="3" type="ORF">HNQ01_003996</name>
</gene>
<keyword evidence="1" id="KW-0812">Transmembrane</keyword>
<dbReference type="Pfam" id="PF08238">
    <property type="entry name" value="Sel1"/>
    <property type="match status" value="2"/>
</dbReference>
<dbReference type="PANTHER" id="PTHR11102:SF160">
    <property type="entry name" value="ERAD-ASSOCIATED E3 UBIQUITIN-PROTEIN LIGASE COMPONENT HRD3"/>
    <property type="match status" value="1"/>
</dbReference>
<keyword evidence="1" id="KW-0472">Membrane</keyword>
<feature type="signal peptide" evidence="2">
    <location>
        <begin position="1"/>
        <end position="27"/>
    </location>
</feature>
<keyword evidence="2" id="KW-0732">Signal</keyword>
<evidence type="ECO:0000313" key="3">
    <source>
        <dbReference type="EMBL" id="NRT58229.1"/>
    </source>
</evidence>
<dbReference type="EMBL" id="JABSNM010000025">
    <property type="protein sequence ID" value="NRT58229.1"/>
    <property type="molecule type" value="Genomic_DNA"/>
</dbReference>